<dbReference type="InterPro" id="IPR000719">
    <property type="entry name" value="Prot_kinase_dom"/>
</dbReference>
<dbReference type="Proteomes" id="UP000799429">
    <property type="component" value="Unassembled WGS sequence"/>
</dbReference>
<evidence type="ECO:0000259" key="1">
    <source>
        <dbReference type="PROSITE" id="PS50011"/>
    </source>
</evidence>
<dbReference type="PROSITE" id="PS50011">
    <property type="entry name" value="PROTEIN_KINASE_DOM"/>
    <property type="match status" value="1"/>
</dbReference>
<dbReference type="GO" id="GO:0044773">
    <property type="term" value="P:mitotic DNA damage checkpoint signaling"/>
    <property type="evidence" value="ECO:0007669"/>
    <property type="project" value="TreeGrafter"/>
</dbReference>
<protein>
    <recommendedName>
        <fullName evidence="1">Protein kinase domain-containing protein</fullName>
    </recommendedName>
</protein>
<dbReference type="InterPro" id="IPR011009">
    <property type="entry name" value="Kinase-like_dom_sf"/>
</dbReference>
<keyword evidence="3" id="KW-1185">Reference proteome</keyword>
<dbReference type="Gene3D" id="1.10.510.10">
    <property type="entry name" value="Transferase(Phosphotransferase) domain 1"/>
    <property type="match status" value="2"/>
</dbReference>
<evidence type="ECO:0000313" key="2">
    <source>
        <dbReference type="EMBL" id="KAF2839812.1"/>
    </source>
</evidence>
<accession>A0A9P4SDH3</accession>
<dbReference type="SMART" id="SM00220">
    <property type="entry name" value="S_TKc"/>
    <property type="match status" value="1"/>
</dbReference>
<name>A0A9P4SDH3_9PEZI</name>
<reference evidence="2" key="1">
    <citation type="journal article" date="2020" name="Stud. Mycol.">
        <title>101 Dothideomycetes genomes: a test case for predicting lifestyles and emergence of pathogens.</title>
        <authorList>
            <person name="Haridas S."/>
            <person name="Albert R."/>
            <person name="Binder M."/>
            <person name="Bloem J."/>
            <person name="Labutti K."/>
            <person name="Salamov A."/>
            <person name="Andreopoulos B."/>
            <person name="Baker S."/>
            <person name="Barry K."/>
            <person name="Bills G."/>
            <person name="Bluhm B."/>
            <person name="Cannon C."/>
            <person name="Castanera R."/>
            <person name="Culley D."/>
            <person name="Daum C."/>
            <person name="Ezra D."/>
            <person name="Gonzalez J."/>
            <person name="Henrissat B."/>
            <person name="Kuo A."/>
            <person name="Liang C."/>
            <person name="Lipzen A."/>
            <person name="Lutzoni F."/>
            <person name="Magnuson J."/>
            <person name="Mondo S."/>
            <person name="Nolan M."/>
            <person name="Ohm R."/>
            <person name="Pangilinan J."/>
            <person name="Park H.-J."/>
            <person name="Ramirez L."/>
            <person name="Alfaro M."/>
            <person name="Sun H."/>
            <person name="Tritt A."/>
            <person name="Yoshinaga Y."/>
            <person name="Zwiers L.-H."/>
            <person name="Turgeon B."/>
            <person name="Goodwin S."/>
            <person name="Spatafora J."/>
            <person name="Crous P."/>
            <person name="Grigoriev I."/>
        </authorList>
    </citation>
    <scope>NUCLEOTIDE SEQUENCE</scope>
    <source>
        <strain evidence="2">CBS 101060</strain>
    </source>
</reference>
<dbReference type="GO" id="GO:0005524">
    <property type="term" value="F:ATP binding"/>
    <property type="evidence" value="ECO:0007669"/>
    <property type="project" value="InterPro"/>
</dbReference>
<dbReference type="GO" id="GO:0004674">
    <property type="term" value="F:protein serine/threonine kinase activity"/>
    <property type="evidence" value="ECO:0007669"/>
    <property type="project" value="TreeGrafter"/>
</dbReference>
<organism evidence="2 3">
    <name type="scientific">Patellaria atrata CBS 101060</name>
    <dbReference type="NCBI Taxonomy" id="1346257"/>
    <lineage>
        <taxon>Eukaryota</taxon>
        <taxon>Fungi</taxon>
        <taxon>Dikarya</taxon>
        <taxon>Ascomycota</taxon>
        <taxon>Pezizomycotina</taxon>
        <taxon>Dothideomycetes</taxon>
        <taxon>Dothideomycetes incertae sedis</taxon>
        <taxon>Patellariales</taxon>
        <taxon>Patellariaceae</taxon>
        <taxon>Patellaria</taxon>
    </lineage>
</organism>
<evidence type="ECO:0000313" key="3">
    <source>
        <dbReference type="Proteomes" id="UP000799429"/>
    </source>
</evidence>
<sequence>MASSIVGKSGRVYVQDKVLQHHRQDHKLSVFMAVSGTKSFVFKRVPWPSYDLSLSLVAEFFHRLRMHIGCYEKEGGLVYSYLRDTLLAIMQEDPDFPLTERKKILRRTREAIQELHGKDWIHIDVKPDNIFVNWTCDEESNKTVSDAALGDFDIVFKSEGGEARVTKASGIFSFGLVCIYALGGGELLLLNGYKELAKHGIKSEQETLTRHFSYFGPNCRHALKGASGMAEDSVREQPLRRFERWGEDLVPEAQNMISRMTNLDPAGKITIDQVLTHRWW</sequence>
<comment type="caution">
    <text evidence="2">The sequence shown here is derived from an EMBL/GenBank/DDBJ whole genome shotgun (WGS) entry which is preliminary data.</text>
</comment>
<proteinExistence type="predicted"/>
<dbReference type="PANTHER" id="PTHR44167:SF24">
    <property type="entry name" value="SERINE_THREONINE-PROTEIN KINASE CHK2"/>
    <property type="match status" value="1"/>
</dbReference>
<gene>
    <name evidence="2" type="ORF">M501DRAFT_1010836</name>
</gene>
<dbReference type="GO" id="GO:0005634">
    <property type="term" value="C:nucleus"/>
    <property type="evidence" value="ECO:0007669"/>
    <property type="project" value="TreeGrafter"/>
</dbReference>
<dbReference type="PANTHER" id="PTHR44167">
    <property type="entry name" value="OVARIAN-SPECIFIC SERINE/THREONINE-PROTEIN KINASE LOK-RELATED"/>
    <property type="match status" value="1"/>
</dbReference>
<dbReference type="SUPFAM" id="SSF56112">
    <property type="entry name" value="Protein kinase-like (PK-like)"/>
    <property type="match status" value="1"/>
</dbReference>
<feature type="domain" description="Protein kinase" evidence="1">
    <location>
        <begin position="1"/>
        <end position="280"/>
    </location>
</feature>
<dbReference type="Pfam" id="PF00069">
    <property type="entry name" value="Pkinase"/>
    <property type="match status" value="1"/>
</dbReference>
<dbReference type="OrthoDB" id="10252171at2759"/>
<dbReference type="EMBL" id="MU006094">
    <property type="protein sequence ID" value="KAF2839812.1"/>
    <property type="molecule type" value="Genomic_DNA"/>
</dbReference>
<dbReference type="AlphaFoldDB" id="A0A9P4SDH3"/>